<dbReference type="CDD" id="cd13646">
    <property type="entry name" value="PBP2_EcHMBS_like"/>
    <property type="match status" value="1"/>
</dbReference>
<sequence length="308" mass="33825">MRKIIVGSRGSKLAITQTKWVINALKKAGVKNEIKIKEIVTKGDRNLNVALSKVGGNNIFTQELEQAMYDQEIDFAVHSMKDLPSVEPEGLVIVGIPEREDPRDAYIAKNSVALKDLPAGSIVGTSSLRRAAQILAVRPDLKTKWIRGAIDARLQKLHDEDYDAIILAVAGLKRLGLSENITEYLPVDPFVPSVGQGALAIECRSKDKELREILAKINDKVALKTVKAERKFLDLLQGSDQFPIGAYAYMENDEIILHATVLTTDGKVALKEIVRGEDPDIVGTEAAERLIKQGAADIIKEVKAELDK</sequence>
<dbReference type="GO" id="GO:0004418">
    <property type="term" value="F:hydroxymethylbilane synthase activity"/>
    <property type="evidence" value="ECO:0007669"/>
    <property type="project" value="UniProtKB-EC"/>
</dbReference>
<evidence type="ECO:0000256" key="5">
    <source>
        <dbReference type="ARBA" id="ARBA00048169"/>
    </source>
</evidence>
<comment type="subunit">
    <text evidence="6">Monomer.</text>
</comment>
<dbReference type="InterPro" id="IPR022418">
    <property type="entry name" value="Porphobilinogen_deaminase_C"/>
</dbReference>
<dbReference type="SUPFAM" id="SSF54782">
    <property type="entry name" value="Porphobilinogen deaminase (hydroxymethylbilane synthase), C-terminal domain"/>
    <property type="match status" value="1"/>
</dbReference>
<comment type="function">
    <text evidence="1 6">Tetrapolymerization of the monopyrrole PBG into the hydroxymethylbilane pre-uroporphyrinogen in several discrete steps.</text>
</comment>
<feature type="domain" description="Porphobilinogen deaminase N-terminal" evidence="7">
    <location>
        <begin position="4"/>
        <end position="211"/>
    </location>
</feature>
<evidence type="ECO:0000259" key="8">
    <source>
        <dbReference type="Pfam" id="PF03900"/>
    </source>
</evidence>
<evidence type="ECO:0000256" key="4">
    <source>
        <dbReference type="ARBA" id="ARBA00023244"/>
    </source>
</evidence>
<gene>
    <name evidence="6" type="primary">hemC</name>
    <name evidence="9" type="ORF">J2Z81_000591</name>
</gene>
<proteinExistence type="inferred from homology"/>
<evidence type="ECO:0000313" key="10">
    <source>
        <dbReference type="Proteomes" id="UP001519294"/>
    </source>
</evidence>
<evidence type="ECO:0000256" key="1">
    <source>
        <dbReference type="ARBA" id="ARBA00002869"/>
    </source>
</evidence>
<dbReference type="InterPro" id="IPR022417">
    <property type="entry name" value="Porphobilin_deaminase_N"/>
</dbReference>
<protein>
    <recommendedName>
        <fullName evidence="6">Porphobilinogen deaminase</fullName>
        <shortName evidence="6">PBG</shortName>
        <ecNumber evidence="6">2.5.1.61</ecNumber>
    </recommendedName>
    <alternativeName>
        <fullName evidence="6">Hydroxymethylbilane synthase</fullName>
        <shortName evidence="6">HMBS</shortName>
    </alternativeName>
    <alternativeName>
        <fullName evidence="6">Pre-uroporphyrinogen synthase</fullName>
    </alternativeName>
</protein>
<feature type="domain" description="Porphobilinogen deaminase C-terminal" evidence="8">
    <location>
        <begin position="224"/>
        <end position="291"/>
    </location>
</feature>
<evidence type="ECO:0000256" key="6">
    <source>
        <dbReference type="HAMAP-Rule" id="MF_00260"/>
    </source>
</evidence>
<dbReference type="Proteomes" id="UP001519294">
    <property type="component" value="Unassembled WGS sequence"/>
</dbReference>
<evidence type="ECO:0000313" key="9">
    <source>
        <dbReference type="EMBL" id="MBP2256658.1"/>
    </source>
</evidence>
<comment type="miscellaneous">
    <text evidence="6">The porphobilinogen subunits are added to the dipyrromethane group.</text>
</comment>
<comment type="similarity">
    <text evidence="2 6">Belongs to the HMBS family.</text>
</comment>
<dbReference type="RefSeq" id="WP_226370675.1">
    <property type="nucleotide sequence ID" value="NZ_JAGIKX010000002.1"/>
</dbReference>
<evidence type="ECO:0000256" key="3">
    <source>
        <dbReference type="ARBA" id="ARBA00022679"/>
    </source>
</evidence>
<accession>A0ABS4S5A9</accession>
<dbReference type="InterPro" id="IPR036803">
    <property type="entry name" value="Porphobilinogen_deaminase_C_sf"/>
</dbReference>
<name>A0ABS4S5A9_9BACI</name>
<keyword evidence="10" id="KW-1185">Reference proteome</keyword>
<dbReference type="Gene3D" id="3.30.160.40">
    <property type="entry name" value="Porphobilinogen deaminase, C-terminal domain"/>
    <property type="match status" value="1"/>
</dbReference>
<comment type="caution">
    <text evidence="9">The sequence shown here is derived from an EMBL/GenBank/DDBJ whole genome shotgun (WGS) entry which is preliminary data.</text>
</comment>
<dbReference type="PIRSF" id="PIRSF001438">
    <property type="entry name" value="4pyrrol_synth_OHMeBilane_synth"/>
    <property type="match status" value="1"/>
</dbReference>
<keyword evidence="4 6" id="KW-0627">Porphyrin biosynthesis</keyword>
<dbReference type="Pfam" id="PF01379">
    <property type="entry name" value="Porphobil_deam"/>
    <property type="match status" value="1"/>
</dbReference>
<comment type="catalytic activity">
    <reaction evidence="5 6">
        <text>4 porphobilinogen + H2O = hydroxymethylbilane + 4 NH4(+)</text>
        <dbReference type="Rhea" id="RHEA:13185"/>
        <dbReference type="ChEBI" id="CHEBI:15377"/>
        <dbReference type="ChEBI" id="CHEBI:28938"/>
        <dbReference type="ChEBI" id="CHEBI:57845"/>
        <dbReference type="ChEBI" id="CHEBI:58126"/>
        <dbReference type="EC" id="2.5.1.61"/>
    </reaction>
</comment>
<comment type="cofactor">
    <cofactor evidence="6">
        <name>dipyrromethane</name>
        <dbReference type="ChEBI" id="CHEBI:60342"/>
    </cofactor>
    <text evidence="6">Binds 1 dipyrromethane group covalently.</text>
</comment>
<dbReference type="InterPro" id="IPR000860">
    <property type="entry name" value="HemC"/>
</dbReference>
<evidence type="ECO:0000259" key="7">
    <source>
        <dbReference type="Pfam" id="PF01379"/>
    </source>
</evidence>
<dbReference type="PRINTS" id="PR00151">
    <property type="entry name" value="PORPHBDMNASE"/>
</dbReference>
<dbReference type="EC" id="2.5.1.61" evidence="6"/>
<evidence type="ECO:0000256" key="2">
    <source>
        <dbReference type="ARBA" id="ARBA00005638"/>
    </source>
</evidence>
<dbReference type="HAMAP" id="MF_00260">
    <property type="entry name" value="Porphobil_deam"/>
    <property type="match status" value="1"/>
</dbReference>
<comment type="caution">
    <text evidence="6">Lacks conserved residue(s) required for the propagation of feature annotation.</text>
</comment>
<reference evidence="9 10" key="1">
    <citation type="submission" date="2021-03" db="EMBL/GenBank/DDBJ databases">
        <title>Genomic Encyclopedia of Type Strains, Phase IV (KMG-IV): sequencing the most valuable type-strain genomes for metagenomic binning, comparative biology and taxonomic classification.</title>
        <authorList>
            <person name="Goeker M."/>
        </authorList>
    </citation>
    <scope>NUCLEOTIDE SEQUENCE [LARGE SCALE GENOMIC DNA]</scope>
    <source>
        <strain evidence="9 10">DSM 25790</strain>
    </source>
</reference>
<dbReference type="Pfam" id="PF03900">
    <property type="entry name" value="Porphobil_deamC"/>
    <property type="match status" value="1"/>
</dbReference>
<dbReference type="SUPFAM" id="SSF53850">
    <property type="entry name" value="Periplasmic binding protein-like II"/>
    <property type="match status" value="1"/>
</dbReference>
<dbReference type="PANTHER" id="PTHR11557:SF0">
    <property type="entry name" value="PORPHOBILINOGEN DEAMINASE"/>
    <property type="match status" value="1"/>
</dbReference>
<keyword evidence="3 6" id="KW-0808">Transferase</keyword>
<dbReference type="PANTHER" id="PTHR11557">
    <property type="entry name" value="PORPHOBILINOGEN DEAMINASE"/>
    <property type="match status" value="1"/>
</dbReference>
<dbReference type="NCBIfam" id="TIGR00212">
    <property type="entry name" value="hemC"/>
    <property type="match status" value="1"/>
</dbReference>
<organism evidence="9 10">
    <name type="scientific">Virgibacillus alimentarius</name>
    <dbReference type="NCBI Taxonomy" id="698769"/>
    <lineage>
        <taxon>Bacteria</taxon>
        <taxon>Bacillati</taxon>
        <taxon>Bacillota</taxon>
        <taxon>Bacilli</taxon>
        <taxon>Bacillales</taxon>
        <taxon>Bacillaceae</taxon>
        <taxon>Virgibacillus</taxon>
    </lineage>
</organism>
<dbReference type="EMBL" id="JAGIKX010000002">
    <property type="protein sequence ID" value="MBP2256658.1"/>
    <property type="molecule type" value="Genomic_DNA"/>
</dbReference>
<dbReference type="Gene3D" id="3.40.190.10">
    <property type="entry name" value="Periplasmic binding protein-like II"/>
    <property type="match status" value="2"/>
</dbReference>